<dbReference type="PROSITE" id="PS50125">
    <property type="entry name" value="GUANYLATE_CYCLASE_2"/>
    <property type="match status" value="1"/>
</dbReference>
<dbReference type="GO" id="GO:0004016">
    <property type="term" value="F:adenylate cyclase activity"/>
    <property type="evidence" value="ECO:0007669"/>
    <property type="project" value="UniProtKB-ARBA"/>
</dbReference>
<dbReference type="SMART" id="SM00028">
    <property type="entry name" value="TPR"/>
    <property type="match status" value="3"/>
</dbReference>
<dbReference type="SUPFAM" id="SSF48452">
    <property type="entry name" value="TPR-like"/>
    <property type="match status" value="1"/>
</dbReference>
<dbReference type="GO" id="GO:0006171">
    <property type="term" value="P:cAMP biosynthetic process"/>
    <property type="evidence" value="ECO:0007669"/>
    <property type="project" value="TreeGrafter"/>
</dbReference>
<keyword evidence="3" id="KW-1185">Reference proteome</keyword>
<dbReference type="Proteomes" id="UP000661507">
    <property type="component" value="Unassembled WGS sequence"/>
</dbReference>
<protein>
    <submittedName>
        <fullName evidence="2">Adenylate cyclase</fullName>
    </submittedName>
</protein>
<reference evidence="2" key="2">
    <citation type="submission" date="2020-09" db="EMBL/GenBank/DDBJ databases">
        <authorList>
            <person name="Sun Q."/>
            <person name="Zhou Y."/>
        </authorList>
    </citation>
    <scope>NUCLEOTIDE SEQUENCE</scope>
    <source>
        <strain evidence="2">CGMCC 1.3617</strain>
    </source>
</reference>
<dbReference type="InterPro" id="IPR050697">
    <property type="entry name" value="Adenylyl/Guanylyl_Cyclase_3/4"/>
</dbReference>
<organism evidence="2 3">
    <name type="scientific">Neoroseomonas lacus</name>
    <dbReference type="NCBI Taxonomy" id="287609"/>
    <lineage>
        <taxon>Bacteria</taxon>
        <taxon>Pseudomonadati</taxon>
        <taxon>Pseudomonadota</taxon>
        <taxon>Alphaproteobacteria</taxon>
        <taxon>Acetobacterales</taxon>
        <taxon>Acetobacteraceae</taxon>
        <taxon>Neoroseomonas</taxon>
    </lineage>
</organism>
<dbReference type="InterPro" id="IPR029787">
    <property type="entry name" value="Nucleotide_cyclase"/>
</dbReference>
<dbReference type="CDD" id="cd07302">
    <property type="entry name" value="CHD"/>
    <property type="match status" value="1"/>
</dbReference>
<dbReference type="SUPFAM" id="SSF55073">
    <property type="entry name" value="Nucleotide cyclase"/>
    <property type="match status" value="1"/>
</dbReference>
<feature type="domain" description="Guanylate cyclase" evidence="1">
    <location>
        <begin position="21"/>
        <end position="136"/>
    </location>
</feature>
<evidence type="ECO:0000259" key="1">
    <source>
        <dbReference type="PROSITE" id="PS50125"/>
    </source>
</evidence>
<reference evidence="2" key="1">
    <citation type="journal article" date="2014" name="Int. J. Syst. Evol. Microbiol.">
        <title>Complete genome sequence of Corynebacterium casei LMG S-19264T (=DSM 44701T), isolated from a smear-ripened cheese.</title>
        <authorList>
            <consortium name="US DOE Joint Genome Institute (JGI-PGF)"/>
            <person name="Walter F."/>
            <person name="Albersmeier A."/>
            <person name="Kalinowski J."/>
            <person name="Ruckert C."/>
        </authorList>
    </citation>
    <scope>NUCLEOTIDE SEQUENCE</scope>
    <source>
        <strain evidence="2">CGMCC 1.3617</strain>
    </source>
</reference>
<evidence type="ECO:0000313" key="3">
    <source>
        <dbReference type="Proteomes" id="UP000661507"/>
    </source>
</evidence>
<evidence type="ECO:0000313" key="2">
    <source>
        <dbReference type="EMBL" id="GGJ41073.1"/>
    </source>
</evidence>
<dbReference type="AlphaFoldDB" id="A0A917L5U5"/>
<dbReference type="InterPro" id="IPR011990">
    <property type="entry name" value="TPR-like_helical_dom_sf"/>
</dbReference>
<dbReference type="InterPro" id="IPR001054">
    <property type="entry name" value="A/G_cyclase"/>
</dbReference>
<gene>
    <name evidence="2" type="ORF">GCM10011320_55880</name>
</gene>
<dbReference type="RefSeq" id="WP_188973085.1">
    <property type="nucleotide sequence ID" value="NZ_BMKW01000020.1"/>
</dbReference>
<dbReference type="Gene3D" id="1.25.40.10">
    <property type="entry name" value="Tetratricopeptide repeat domain"/>
    <property type="match status" value="1"/>
</dbReference>
<name>A0A917L5U5_9PROT</name>
<sequence length="594" mass="64094">MAPNLLMHVATDGPLRRRLAAVAFADIVGWSTLTSVDESAAVSRWMTLFRTTVAPTAERLGGRIVDVQGDGVLAEFPDIEAALEWARALHAAAEAEAQGVGTMPPIAFRIALHLGPVIEDGERILGDAVNLAARLQEFGTPGGTLLSAEAAGMLPADALAGARDLGELPLRNLSRSVRAISLDPVRSVPVPLAPPPSTLPSVAVLPLINLGGDPRDDYLAAGLVEDVAAMLAGLHELFVIAPETTRMFAGYTPPPQRVGRTLGVQFAMSGTMLRARGGLAVSVRLVDTRSGEELWGERMDAPEREILEMQDHLAARIVAGIAPGIQAAALREAMRKRPDNLTAYDHMLRGIHAFGSEDREAFLGAREQLQRAMDLDPAFALPRAWAAYWHNIHIARGMSSDRVAEAAKLFALGEEALTLDWRCSLALSVIGHNLSFLRRDYETALEHFELALDASPGNATAWTFSSATRAYLGRGKEAVEHAERGIRLSPYGPLRFYRQLFLGIAQYVNGNLAAAEKACRTSIGSNPRHAPALRMLAAVLGGLGRRDEAEEVGRHLLRVEPDFRLGVYARDRAPFAGEHRVRFVRDLAAAGLPE</sequence>
<dbReference type="PANTHER" id="PTHR43081:SF19">
    <property type="entry name" value="PH-SENSITIVE ADENYLATE CYCLASE RV1264"/>
    <property type="match status" value="1"/>
</dbReference>
<dbReference type="EMBL" id="BMKW01000020">
    <property type="protein sequence ID" value="GGJ41073.1"/>
    <property type="molecule type" value="Genomic_DNA"/>
</dbReference>
<comment type="caution">
    <text evidence="2">The sequence shown here is derived from an EMBL/GenBank/DDBJ whole genome shotgun (WGS) entry which is preliminary data.</text>
</comment>
<dbReference type="GO" id="GO:0035556">
    <property type="term" value="P:intracellular signal transduction"/>
    <property type="evidence" value="ECO:0007669"/>
    <property type="project" value="InterPro"/>
</dbReference>
<proteinExistence type="predicted"/>
<accession>A0A917L5U5</accession>
<dbReference type="PANTHER" id="PTHR43081">
    <property type="entry name" value="ADENYLATE CYCLASE, TERMINAL-DIFFERENTIATION SPECIFIC-RELATED"/>
    <property type="match status" value="1"/>
</dbReference>
<dbReference type="InterPro" id="IPR019734">
    <property type="entry name" value="TPR_rpt"/>
</dbReference>
<dbReference type="Gene3D" id="3.30.70.1230">
    <property type="entry name" value="Nucleotide cyclase"/>
    <property type="match status" value="1"/>
</dbReference>